<dbReference type="Pfam" id="PF00580">
    <property type="entry name" value="UvrD-helicase"/>
    <property type="match status" value="1"/>
</dbReference>
<evidence type="ECO:0000256" key="4">
    <source>
        <dbReference type="ARBA" id="ARBA00022840"/>
    </source>
</evidence>
<evidence type="ECO:0000256" key="5">
    <source>
        <dbReference type="PROSITE-ProRule" id="PRU00560"/>
    </source>
</evidence>
<keyword evidence="2 5" id="KW-0378">Hydrolase</keyword>
<keyword evidence="4 5" id="KW-0067">ATP-binding</keyword>
<dbReference type="PROSITE" id="PS51198">
    <property type="entry name" value="UVRD_HELICASE_ATP_BIND"/>
    <property type="match status" value="1"/>
</dbReference>
<keyword evidence="8" id="KW-1185">Reference proteome</keyword>
<dbReference type="InterPro" id="IPR000212">
    <property type="entry name" value="DNA_helicase_UvrD/REP"/>
</dbReference>
<evidence type="ECO:0000259" key="6">
    <source>
        <dbReference type="PROSITE" id="PS51198"/>
    </source>
</evidence>
<evidence type="ECO:0000313" key="8">
    <source>
        <dbReference type="Proteomes" id="UP001220377"/>
    </source>
</evidence>
<dbReference type="InterPro" id="IPR027417">
    <property type="entry name" value="P-loop_NTPase"/>
</dbReference>
<gene>
    <name evidence="7" type="primary">helD</name>
    <name evidence="7" type="ORF">PQ472_10710</name>
</gene>
<protein>
    <submittedName>
        <fullName evidence="7">RNA polymerase recycling motor HelD</fullName>
    </submittedName>
</protein>
<proteinExistence type="predicted"/>
<dbReference type="PANTHER" id="PTHR11070">
    <property type="entry name" value="UVRD / RECB / PCRA DNA HELICASE FAMILY MEMBER"/>
    <property type="match status" value="1"/>
</dbReference>
<organism evidence="7 8">
    <name type="scientific">Lacticaseibacillus pabuli</name>
    <dbReference type="NCBI Taxonomy" id="3025672"/>
    <lineage>
        <taxon>Bacteria</taxon>
        <taxon>Bacillati</taxon>
        <taxon>Bacillota</taxon>
        <taxon>Bacilli</taxon>
        <taxon>Lactobacillales</taxon>
        <taxon>Lactobacillaceae</taxon>
        <taxon>Lacticaseibacillus</taxon>
    </lineage>
</organism>
<dbReference type="SUPFAM" id="SSF52540">
    <property type="entry name" value="P-loop containing nucleoside triphosphate hydrolases"/>
    <property type="match status" value="1"/>
</dbReference>
<reference evidence="7 8" key="1">
    <citation type="submission" date="2023-02" db="EMBL/GenBank/DDBJ databases">
        <title>Genome sequence of Lacticaseibacillus sp. KACC 23028.</title>
        <authorList>
            <person name="Kim S."/>
            <person name="Heo J."/>
            <person name="Kwon S.-W."/>
        </authorList>
    </citation>
    <scope>NUCLEOTIDE SEQUENCE [LARGE SCALE GENOMIC DNA]</scope>
    <source>
        <strain evidence="7 8">KACC 23028</strain>
    </source>
</reference>
<dbReference type="EMBL" id="CP117884">
    <property type="protein sequence ID" value="WDF82347.1"/>
    <property type="molecule type" value="Genomic_DNA"/>
</dbReference>
<evidence type="ECO:0000256" key="3">
    <source>
        <dbReference type="ARBA" id="ARBA00022806"/>
    </source>
</evidence>
<name>A0ABY7WQ81_9LACO</name>
<evidence type="ECO:0000256" key="2">
    <source>
        <dbReference type="ARBA" id="ARBA00022801"/>
    </source>
</evidence>
<sequence length="778" mass="86762">MTVIDHTEAGFLPISRAAEQLRVDAVRNRIATRLHDVATEIERAHKETTRIERSYGESTKVNITEIDDAMETNAAVQQQKQMVARSVENEQILGREQKVLRRLQPSPYFGRIDVVDPDGKESLYIGTGSMQDEDGEFLVYDWRAPIAGVYYNGVLGPVTYDTPGGKRRVELARKRQFRIQKGKITNLFDASETIGDAMLQDVLGQESGEQMQNIVATIQREQNSIIRDTTSQLLIVQGAAGSGKTAAILQRVAYLLYHDRHSLTSDQLLMFSPNRMFAGYISEVLPSLGEKNMIQTTLSEFLELRHAGIAVQSLFERYEIDQDGVPAATAAMRAHKESAAYMNAVREYALHAPHLHFIDIELDGRVFFSKETMAKIYHEQPQAMSAADKFAAVRKTLMRRLNLRIKMEASSDWVDDAMAGLTESQVRRYTKGEQFATGEDEVTAVARAVVAEKFAPVYTALYDDYFIDIYAQYRAFLDQHEQDVTTPDVWAEMARAYSRDVERHKLLLADAAPILYLRDLLTGSGENHAVKAVFIDEMQDYSPALLMYVHHAFPNANMTLLGDREQDVFGSSYKHGDATAAIAAAFPRLRSRVLELNRAYRSSRQITDFATALLPKNPGIQAFSRDGVMPRLELAPRSQLNQRLVQRAAELRARHPRVAIITRSAKEAAGLTLQLNEQAPELKAQLLDANATGVGTGLMVLPVYLAKGLEFDACIAWQVDQEHYGPKDGLILYTVATRAQHELLLLGTDTPDLLQGPIHAGLLVTNGTPDAAKLAPSD</sequence>
<dbReference type="PANTHER" id="PTHR11070:SF17">
    <property type="entry name" value="DNA HELICASE IV"/>
    <property type="match status" value="1"/>
</dbReference>
<dbReference type="RefSeq" id="WP_274259742.1">
    <property type="nucleotide sequence ID" value="NZ_CP117884.1"/>
</dbReference>
<keyword evidence="1 5" id="KW-0547">Nucleotide-binding</keyword>
<dbReference type="InterPro" id="IPR048228">
    <property type="entry name" value="HelD_bacillota"/>
</dbReference>
<accession>A0ABY7WQ81</accession>
<feature type="binding site" evidence="5">
    <location>
        <begin position="238"/>
        <end position="245"/>
    </location>
    <ligand>
        <name>ATP</name>
        <dbReference type="ChEBI" id="CHEBI:30616"/>
    </ligand>
</feature>
<dbReference type="Proteomes" id="UP001220377">
    <property type="component" value="Chromosome"/>
</dbReference>
<keyword evidence="3 5" id="KW-0347">Helicase</keyword>
<dbReference type="InterPro" id="IPR014016">
    <property type="entry name" value="UvrD-like_ATP-bd"/>
</dbReference>
<dbReference type="NCBIfam" id="NF041464">
    <property type="entry name" value="HelD_BACSU"/>
    <property type="match status" value="1"/>
</dbReference>
<evidence type="ECO:0000256" key="1">
    <source>
        <dbReference type="ARBA" id="ARBA00022741"/>
    </source>
</evidence>
<evidence type="ECO:0000313" key="7">
    <source>
        <dbReference type="EMBL" id="WDF82347.1"/>
    </source>
</evidence>
<feature type="domain" description="UvrD-like helicase ATP-binding" evidence="6">
    <location>
        <begin position="217"/>
        <end position="603"/>
    </location>
</feature>
<dbReference type="Gene3D" id="3.40.50.300">
    <property type="entry name" value="P-loop containing nucleotide triphosphate hydrolases"/>
    <property type="match status" value="2"/>
</dbReference>